<feature type="compositionally biased region" description="Basic and acidic residues" evidence="4">
    <location>
        <begin position="474"/>
        <end position="487"/>
    </location>
</feature>
<reference evidence="5" key="1">
    <citation type="submission" date="2023-10" db="EMBL/GenBank/DDBJ databases">
        <authorList>
            <person name="Chen Y."/>
            <person name="Shah S."/>
            <person name="Dougan E. K."/>
            <person name="Thang M."/>
            <person name="Chan C."/>
        </authorList>
    </citation>
    <scope>NUCLEOTIDE SEQUENCE [LARGE SCALE GENOMIC DNA]</scope>
</reference>
<feature type="region of interest" description="Disordered" evidence="4">
    <location>
        <begin position="226"/>
        <end position="279"/>
    </location>
</feature>
<protein>
    <submittedName>
        <fullName evidence="5">Uncharacterized protein</fullName>
    </submittedName>
</protein>
<feature type="compositionally biased region" description="Gly residues" evidence="4">
    <location>
        <begin position="2568"/>
        <end position="2584"/>
    </location>
</feature>
<dbReference type="InterPro" id="IPR011010">
    <property type="entry name" value="DNA_brk_join_enz"/>
</dbReference>
<feature type="compositionally biased region" description="Low complexity" evidence="4">
    <location>
        <begin position="2279"/>
        <end position="2298"/>
    </location>
</feature>
<evidence type="ECO:0000256" key="2">
    <source>
        <dbReference type="ARBA" id="ARBA00022679"/>
    </source>
</evidence>
<comment type="caution">
    <text evidence="5">The sequence shown here is derived from an EMBL/GenBank/DDBJ whole genome shotgun (WGS) entry which is preliminary data.</text>
</comment>
<feature type="region of interest" description="Disordered" evidence="4">
    <location>
        <begin position="2222"/>
        <end position="2315"/>
    </location>
</feature>
<keyword evidence="6" id="KW-1185">Reference proteome</keyword>
<feature type="compositionally biased region" description="Gly residues" evidence="4">
    <location>
        <begin position="2729"/>
        <end position="2739"/>
    </location>
</feature>
<sequence length="5390" mass="573274">MVGATLREFQAQAATNVYWAWHFWERIAAVDGSMGLHPDLRRVLQTHGYVGAGTKSPPGGSLQQELDALLSSTTAPHGGGMHASPGWAVAPVTQQQQEDSRWNLSLPPDLRRAAPEIYRTMRGAGAASARDWLSQEVTGQRHTAVWTDLWTAATNVDYLLGGCRTQSELLTRLASDDALELHLRRLASYVYEMRTKDKVGAAAMLAVRPPGSAADLAPTWLVTEATTHSKAEHQRDERVHAASKRDSRGGGRGGGHGGGAGAPRPRVQPRMPVTGLPGSLTRALQWKEAEARLRTRWARRMRVWRRACGLIELMDGMGRGSLEARPAGQREPSNGDMMLAWQLVQQYALQDAARYERDCRGLAPTGGQGADLACDRGPQDAYTGERKGVSRHVMMCAAAVAEPPDDMVVDLLEALPDGERQYYSDELNVLDYSGKALLGVGARLGALAGAAAPAEGGASGAPRASPPEDGGLEADGRGDAGPEDAQQHRYDDDWLGQQSSCRAAPPSPSGYSVAEWLEAVRRAKRDDERVMVVMHLFAGRRRRGDVQEVVERLAMERGLRVLFLSADLLDDPRWDLASPPTFSALMELCEGGWVDVVLGGPPCSTWSRARYNRRRPGPPPVRSRRCPWGLPGLRTWEAARVAESNTLTLNLLALCEACGQSGGAFLIEHPEGPGQAPYPSIWNTTEMQDFETRRSSQRACLDQCMLGGRTKKPTCLSGALQGLKDLDELRCDGSHAHEAAEGKLADGTFRTSPLAQYPEGMCEALGALIVQALAIFEQTGLGGAGWRRPPEADRSVTAWSSRSTTALAVAVRNEGVLRGRGLVLDGPQMAFYLRVDDGVVMASGSGCGPRATGKMHQLADALAEAGFVVTDRTEANDMQKVLGYAPQARPAQLRLPPKRARELVRQLEEMGATRTLHTEELRSLLGVWIWGALLRRELLCIPSAVFRLLERHPRQRVCTWATVRRELRAMAQVVPLMYADLGAPPAPVYFAADAMGANVEDDGGWGILVTDMSEDIAKDFIDTGGNLGYTVARLDGELTGLRRPEQVIRRTKPFSLLPDRVFKPDEDWTIVGAGRWRTADHITLGEGRCVVKISRLAAATPALHRTVLPILEDNQPVSGAVCKGRKLDSTSAEKVKPHTLAAYRAAAMKFVTYLDEHGFVPDGPEQWDDLLVEYKNDMQMTKCNFEYAVAAVGLLFPYSLVDYRLRLKQFEAALGLDIHWAPRSARAGFASDSVARGVPFQDIKEAGRWLTESSLRIYVDVVTASRVLAQAEQRGIAPLIREAAEKLPNYFPEGIFGEGQSIQHAASGLAQGPGRLLGAACGGSPSSAAGGGPPGGLASAPSGASPAACASTRWCGRSTSRGVTWAAVAAMLIGWRYMAGPLTHVGTMMGVVASVSVSAGKVVDSSLGAVITAAQGVSDFAVTSSRSSASLLQEAWRGVDITNLHVRQRRAERLADDPEILQAWIQREFLTGEPRPPGAEQVATAIAEASVTIPHMSERWQIMIWPSQYRELHMTLDLLPSGFYGVHMVERIVNFTVQWSNPVWSSLDCDISSERDTVVAHINSTLAGLPLPEIRYMSMTDREIQVARLPGAWINIARRPILVRDNCTPAQPACAHFAATSLPRAMAQPTAEELRQRMAEHPVTTTELSQARNALRNTFGLPATEHNAQVLVALRHFNRRSHVETSIRATQVAEQFLLKKVYVVPKGVYPDLPRHVDVKWLVPPQAVDEWPEGIAADDAWLVDGGYNRELLGPGVYEYHVKVGIRAEMDLGTGAPALPWVPPGAAGGAASAAAPAAPPEAAAAPPSGAAATDAAVPQAAPEGTAAGAAPSSAAAAPPEAAPVRPLLRAGSEPQDPQATLTEIAMAMRGAAASGRWVSADAADNETVEFLLKLVLERLRHRLTESTEVPNPYIVFMSVVGQLCRDNACFSAGAAESLRDWITEVGTVCTPEQMGPVLVAASVLFDTDVHATPDLTATGLDEGQHFKFVRGTLYTDFMKHRAEARFRQVQGDRVADEASRFASLKKLPADKLDAGKREQVTLMTTLLDPDASQQSKVTYILSNAKGFPTLREWCPESPLLSLQSFASPTTRWCDQEADVVAETAKLIMETASNIGKCQQPMKTVLADIVAIRAAAEGADADTYQDFIDAICREYLTARLALQASRELAPEAPPLPHDEKEQKVVRDMYKAIIKAVGAGVMRKVCANQGSAMFAMSASADTLREQAEAAKKQQEEEALKKQQEEEAATKLQEEEARQKQQEAQKVGAPPPGTWNEGEPAPPGAAGAAPGQQGAAAAGASGPPVAPGLKDLKEGMRGTINMKRKKELHGLAVEIKRKRTNDIVVGFVNEPTRDLKPLQPHNFQPDEAPPSATGEAPPGSSSGPAAPSGQAAAAAEADGGAVAPTGPSSGSAAPSGKEQAGPAEATTAPKQGDQKQADEKEAANLEALLAARRRKRPTMDSPSCESHFLGTVGLIPRSSPHLFRGYENDTPCEGGGGDVRRPDFAFSPGGDSASDDGTVSPPSPTTARGALPREPAGASDPVVDDLALTFAPPARPGASSARPPREQLPAAGAGAGEGGAEEGWGGGCPGSAAFGAPEPQLRDPLSGAGADDGAAWGSAGGSGGAAPEAWGPRPQCSSGQAAARGEAEDWGSGASRAASGAASDGLHLQGAAGAWGSGSSRGAFVASGQPPQDPFSGCGPDSAAGGWGSGSSRAAFEEEPRDPPSGLAPDGVAEGWGSGSGRAGFGVSEQQPRDPFLGPSHSLVDGWGSGSSQGPPRQQLRDPFARPPPGQEGAWAASGNPREYAEVPATVRVVPGQAPAPAPPLVSAYGVLESSGNYFKPLLRQQAQAGAGCELPAAAQPAVPFPDAADAALRRKLAGHGNEVALLQARAERLGDAMAQKASVAELRQLLEEASSLQKRLLLLDDAALRSAGWPVEQLAAVRCALERVDSWDALLEEVRSQVNSAKIVAAACVELLERVTKSWHALQRPPAGVRSADLGLEKRAAAAGPLVSALADRLATEGARCGDSVALRRFIALVNAPASRQVLQRELCVELPTAAALRDLAGVVRAAQGEPASGKEAPQRAPKEALKEAPRDGGRRSSGGGGLRVTFGEGEPAPAAGERPPAREVAPSALVQAVVSGEVGRVESLLEQGAVKSGCARDGHGHTVFWHAVARECPEVALLLLRRFPPQGAGGVDACEVHPQRGDTLLHLLCGSARFDGRTQEVFVALLPRVPARLCATANAAGQSFLHVAPALAAEPPPAAEWAACLRRRLGGEPAAAEPADVEVEVQDAALGRRRLPSRRAALALASPRWREQLAAQPAGGAGGPAVLRVEPKCCSSEAVMSEALRFLAGGGLDRGALGQEGRLLWQLLCLCVQYRLPEELRRRCVWALLAGMRRPENAVVVALLLRAAGASGLSGPERHLVLQHFLSSPEAARAAGDDLRLGKACLAAVAELEGLLTGGAAKCPLPSRVLHGLLRNRFMWLQSGTDYREDWAPSPPRSRARHGALTGAADSTRGIIDCARRDDARQRRMAVSAGAKKAGTDALRAAGADVTDDDVASLVLKVRATLNAGRAPRSKLDEARRLEAALDPVAIRLALGNPEVPGSEMAEALWGFTEAATYATQAESRIRRVAADTDGWERIADRIWARAVGDDGGTLPTDWLLHLGIGLLLSSLVVVLGADSGRHRLAGAAVGRRSAFAAALSSGGDGLDLTAAEDDSAAWDAKGAPTTKGGGAGAAEVPTGPLHPPGLAALPPSPWAPPAEGVGAGAPPAKPGSQDLAALRAFGQGSEVPGPFSQTAALQQQQQQQPQPSPEVGVPTSGLSFHAPYAPADAVKLGREVQMVGATLREFQAQAATNVYWAWHFWERIAAVDGSMGLHPDLRRVLQTHGYVGAGTKSPPGGSLQQELDALLSSSTAPHGGGMHASPGWAVAPVTQQQQEDSRWNLSLPPDLRRAAPEIYRTMRGAGAASARDWLSQEVTGQRHTAVWTDLWTAATNVDYLLGGCRTQSELLTRLASDDALELHLRRLASYVYEMRTKDKVGAAAMLAVRPPGSAADLAPTWLVTEATTHSKAEHQRDERVHAASKRDSRGAPRPRVQPRMPVTGLPGSLTRALQWKEAEARLRTRWARRMRVWRRACGLIELMDGMGRGSLEARPAGQREPSNGDMMLAWQLVQQYALQDAARYERDCRGLAPTGGQGADLACDRGPQDAYTGERKGVSRHVMMCAAAVAEPPDDMVVDLLEALPDGERQYYSDELNVLDYSGKALLGVGARLGALAGAAAPAEGGASGAPRASPPEDGGLEADGRGDAGPEDAQQHRYDDDWLGQQSSCRAAPPSPSGYSVAEWLEAVRRAKRDDERVMVVMHLFAGRRRRGDVQEVVERLAMERGLRVLFLSADLLDDPRWDLASPPTFSALMELCEGGWVDVVLGGPPCSTWSRARYNRRRPGPPPVRSRRCPWGLPGLRTWEAARVAESNTLTLNLLALCEACGQSGGAFLIEHPEGPGQAPYPSIWNTTEMQDFETRRSSQRACLDQCMLGGRTKKPTCLSGALQGLKDLDELRCDGSHAHEAAEGKLADGTFRTSPLAQYPEGMCEALGALIVQALAIFEQTGLGGAGWRRPPEADRSVTAWSSRSTTALAVAVRNEGVLRGRGLVLDGPQMAFYLRVDDGVVMASGSGCGPRATGKMHQLADALAEAGFVVTDRTEANDMQKVLGYAPQARPAQLRLPPKRARELVRQLEEMGATRTLHTEELRSLLGVWIWGALLRRELLCIPSAVFRLLERHPRQRVCTWATVRRELRAMAQVVPLMYADLGAPPAPVYFAADAMGANVEDDGGWGILVTDMSEDIAKDFIDTGGNLGYTVARLDGELTGLRRPEQVIRRTKPFSLLPDRVFKPDEDWTIVGAGRWRTADHITLGEGRCVVKISRLAAATPALHRTVLPILEDNQPVSGAVCKGRKLDSTSAEKVKPHTLAAYRAAAMKFVTYLDEHGFVPDGPEQWDDLLVEYKNDMQMTKCNFEYAVAAVGLLFPYSLVDYRLRLKQFEAALGLDIHWAPRSARAGFASDSVARGVPFQDIKEAGRWLTESSLRIYVDVVTASRVLAQAEQRGIAPLIREAAEKLPNYFPEGIFGEGQSIQHAASGLAQGPGRLLGAACGGSPSSAAGGGPPGGLASAPSGASPAACASTRRTGGWAAGGSAAAGGCSSGRGRGRGRGASASGPWRGSTGAPAAAGGAAAGRGRGRGGETRALEQVVAATRGLAHRKVVRPLNLARSDVGGGRRDADRVALHGRAADPRRDHDGRRGQRISLGRQGGRQQPWGSHHGGTRRVRLRRDVVPQLGEPPAGGLARSGHHQPSRPPAPRRAARGRPRDLAGLDPARVPDRRAPTAWSRAGRHRDR</sequence>
<evidence type="ECO:0000256" key="4">
    <source>
        <dbReference type="SAM" id="MobiDB-lite"/>
    </source>
</evidence>
<feature type="region of interest" description="Disordered" evidence="4">
    <location>
        <begin position="2345"/>
        <end position="2794"/>
    </location>
</feature>
<feature type="region of interest" description="Disordered" evidence="4">
    <location>
        <begin position="1796"/>
        <end position="1840"/>
    </location>
</feature>
<feature type="compositionally biased region" description="Basic and acidic residues" evidence="4">
    <location>
        <begin position="5360"/>
        <end position="5377"/>
    </location>
</feature>
<feature type="compositionally biased region" description="Low complexity" evidence="4">
    <location>
        <begin position="5163"/>
        <end position="5195"/>
    </location>
</feature>
<feature type="compositionally biased region" description="Basic and acidic residues" evidence="4">
    <location>
        <begin position="3077"/>
        <end position="3095"/>
    </location>
</feature>
<feature type="compositionally biased region" description="Low complexity" evidence="4">
    <location>
        <begin position="4279"/>
        <end position="4290"/>
    </location>
</feature>
<dbReference type="Gene3D" id="1.25.40.20">
    <property type="entry name" value="Ankyrin repeat-containing domain"/>
    <property type="match status" value="1"/>
</dbReference>
<dbReference type="SUPFAM" id="SSF56349">
    <property type="entry name" value="DNA breaking-rejoining enzymes"/>
    <property type="match status" value="2"/>
</dbReference>
<feature type="compositionally biased region" description="Basic and acidic residues" evidence="4">
    <location>
        <begin position="2222"/>
        <end position="2258"/>
    </location>
</feature>
<evidence type="ECO:0000313" key="6">
    <source>
        <dbReference type="Proteomes" id="UP001189429"/>
    </source>
</evidence>
<feature type="compositionally biased region" description="Gly residues" evidence="4">
    <location>
        <begin position="250"/>
        <end position="261"/>
    </location>
</feature>
<feature type="compositionally biased region" description="Basic and acidic residues" evidence="4">
    <location>
        <begin position="2427"/>
        <end position="2438"/>
    </location>
</feature>
<evidence type="ECO:0000313" key="5">
    <source>
        <dbReference type="EMBL" id="CAK0879645.1"/>
    </source>
</evidence>
<feature type="region of interest" description="Disordered" evidence="4">
    <location>
        <begin position="5265"/>
        <end position="5390"/>
    </location>
</feature>
<dbReference type="Proteomes" id="UP001189429">
    <property type="component" value="Unassembled WGS sequence"/>
</dbReference>
<feature type="compositionally biased region" description="Low complexity" evidence="4">
    <location>
        <begin position="452"/>
        <end position="463"/>
    </location>
</feature>
<feature type="region of interest" description="Disordered" evidence="4">
    <location>
        <begin position="5150"/>
        <end position="5238"/>
    </location>
</feature>
<dbReference type="PROSITE" id="PS00094">
    <property type="entry name" value="C5_MTASE_1"/>
    <property type="match status" value="2"/>
</dbReference>
<feature type="compositionally biased region" description="Low complexity" evidence="4">
    <location>
        <begin position="2602"/>
        <end position="2612"/>
    </location>
</feature>
<dbReference type="EMBL" id="CAUYUJ010017984">
    <property type="protein sequence ID" value="CAK0879645.1"/>
    <property type="molecule type" value="Genomic_DNA"/>
</dbReference>
<feature type="compositionally biased region" description="Basic and acidic residues" evidence="4">
    <location>
        <begin position="5270"/>
        <end position="5295"/>
    </location>
</feature>
<keyword evidence="1" id="KW-0489">Methyltransferase</keyword>
<evidence type="ECO:0000256" key="3">
    <source>
        <dbReference type="ARBA" id="ARBA00022691"/>
    </source>
</evidence>
<keyword evidence="3" id="KW-0949">S-adenosyl-L-methionine</keyword>
<feature type="compositionally biased region" description="Basic and acidic residues" evidence="4">
    <location>
        <begin position="227"/>
        <end position="249"/>
    </location>
</feature>
<feature type="region of interest" description="Disordered" evidence="4">
    <location>
        <begin position="4279"/>
        <end position="4314"/>
    </location>
</feature>
<dbReference type="InterPro" id="IPR036770">
    <property type="entry name" value="Ankyrin_rpt-contain_sf"/>
</dbReference>
<dbReference type="InterPro" id="IPR018117">
    <property type="entry name" value="C5_DNA_meth_AS"/>
</dbReference>
<feature type="compositionally biased region" description="Low complexity" evidence="4">
    <location>
        <begin position="5207"/>
        <end position="5226"/>
    </location>
</feature>
<accession>A0ABN9W292</accession>
<feature type="region of interest" description="Disordered" evidence="4">
    <location>
        <begin position="3721"/>
        <end position="3821"/>
    </location>
</feature>
<name>A0ABN9W292_9DINO</name>
<feature type="region of interest" description="Disordered" evidence="4">
    <location>
        <begin position="1323"/>
        <end position="1342"/>
    </location>
</feature>
<feature type="region of interest" description="Disordered" evidence="4">
    <location>
        <begin position="4065"/>
        <end position="4106"/>
    </location>
</feature>
<feature type="region of interest" description="Disordered" evidence="4">
    <location>
        <begin position="3068"/>
        <end position="3124"/>
    </location>
</feature>
<feature type="compositionally biased region" description="Low complexity" evidence="4">
    <location>
        <begin position="2646"/>
        <end position="2678"/>
    </location>
</feature>
<feature type="compositionally biased region" description="Basic and acidic residues" evidence="4">
    <location>
        <begin position="4301"/>
        <end position="4314"/>
    </location>
</feature>
<feature type="compositionally biased region" description="Low complexity" evidence="4">
    <location>
        <begin position="3108"/>
        <end position="3119"/>
    </location>
</feature>
<organism evidence="5 6">
    <name type="scientific">Prorocentrum cordatum</name>
    <dbReference type="NCBI Taxonomy" id="2364126"/>
    <lineage>
        <taxon>Eukaryota</taxon>
        <taxon>Sar</taxon>
        <taxon>Alveolata</taxon>
        <taxon>Dinophyceae</taxon>
        <taxon>Prorocentrales</taxon>
        <taxon>Prorocentraceae</taxon>
        <taxon>Prorocentrum</taxon>
    </lineage>
</organism>
<gene>
    <name evidence="5" type="ORF">PCOR1329_LOCUS63022</name>
</gene>
<evidence type="ECO:0000256" key="1">
    <source>
        <dbReference type="ARBA" id="ARBA00022603"/>
    </source>
</evidence>
<dbReference type="CDD" id="cd22249">
    <property type="entry name" value="UDM1_RNF168_RNF169-like"/>
    <property type="match status" value="1"/>
</dbReference>
<feature type="compositionally biased region" description="Low complexity" evidence="4">
    <location>
        <begin position="3735"/>
        <end position="3751"/>
    </location>
</feature>
<keyword evidence="2" id="KW-0808">Transferase</keyword>
<feature type="compositionally biased region" description="Low complexity" evidence="4">
    <location>
        <begin position="2364"/>
        <end position="2411"/>
    </location>
</feature>
<feature type="compositionally biased region" description="Low complexity" evidence="4">
    <location>
        <begin position="3759"/>
        <end position="3768"/>
    </location>
</feature>
<feature type="compositionally biased region" description="Basic and acidic residues" evidence="4">
    <location>
        <begin position="4066"/>
        <end position="4088"/>
    </location>
</feature>
<proteinExistence type="predicted"/>
<feature type="region of interest" description="Disordered" evidence="4">
    <location>
        <begin position="452"/>
        <end position="487"/>
    </location>
</feature>